<comment type="subcellular location">
    <subcellularLocation>
        <location evidence="1 11">Secreted</location>
    </subcellularLocation>
</comment>
<dbReference type="Pfam" id="PF00048">
    <property type="entry name" value="IL8"/>
    <property type="match status" value="1"/>
</dbReference>
<accession>A0A8I3NAH8</accession>
<dbReference type="GO" id="GO:0008009">
    <property type="term" value="F:chemokine activity"/>
    <property type="evidence" value="ECO:0000318"/>
    <property type="project" value="GO_Central"/>
</dbReference>
<gene>
    <name evidence="12" type="primary">CCL3</name>
</gene>
<evidence type="ECO:0000313" key="12">
    <source>
        <dbReference type="Ensembl" id="ENSCAFP00845012283.1"/>
    </source>
</evidence>
<dbReference type="AlphaFoldDB" id="A0A8I3NAH8"/>
<evidence type="ECO:0000256" key="9">
    <source>
        <dbReference type="ARBA" id="ARBA00044740"/>
    </source>
</evidence>
<dbReference type="FunCoup" id="A0A8I3NAH8">
    <property type="interactions" value="219"/>
</dbReference>
<evidence type="ECO:0000256" key="11">
    <source>
        <dbReference type="RuleBase" id="RU361150"/>
    </source>
</evidence>
<dbReference type="PANTHER" id="PTHR12015">
    <property type="entry name" value="SMALL INDUCIBLE CYTOKINE A"/>
    <property type="match status" value="1"/>
</dbReference>
<name>A0A8I3NAH8_CANLF</name>
<evidence type="ECO:0000256" key="8">
    <source>
        <dbReference type="ARBA" id="ARBA00023198"/>
    </source>
</evidence>
<dbReference type="OrthoDB" id="8934837at2759"/>
<sequence>MEIPFPLPPGLPIKSRGDLFTLQKDTGSSKRPGPPLQTSKPLLHPQLSVMKVPGAALAVLLCTMSLCSQVFSAPFGADTPIACCFSYVSKQIPRKFIVDCFETSSQCSKPGIIFETRKGRQACANPSEAWVQEYVADLKLKA</sequence>
<dbReference type="InterPro" id="IPR000827">
    <property type="entry name" value="Chemokine_CC_CS"/>
</dbReference>
<dbReference type="InterPro" id="IPR001811">
    <property type="entry name" value="Chemokine_IL8-like_dom"/>
</dbReference>
<proteinExistence type="inferred from homology"/>
<dbReference type="InterPro" id="IPR039809">
    <property type="entry name" value="Chemokine_b/g/d"/>
</dbReference>
<dbReference type="GO" id="GO:0070098">
    <property type="term" value="P:chemokine-mediated signaling pathway"/>
    <property type="evidence" value="ECO:0000318"/>
    <property type="project" value="GO_Central"/>
</dbReference>
<evidence type="ECO:0000256" key="5">
    <source>
        <dbReference type="ARBA" id="ARBA00022525"/>
    </source>
</evidence>
<dbReference type="SUPFAM" id="SSF54117">
    <property type="entry name" value="Interleukin 8-like chemokines"/>
    <property type="match status" value="1"/>
</dbReference>
<evidence type="ECO:0000313" key="13">
    <source>
        <dbReference type="Proteomes" id="UP000805418"/>
    </source>
</evidence>
<dbReference type="GO" id="GO:0048020">
    <property type="term" value="F:CCR chemokine receptor binding"/>
    <property type="evidence" value="ECO:0000318"/>
    <property type="project" value="GO_Central"/>
</dbReference>
<evidence type="ECO:0000256" key="2">
    <source>
        <dbReference type="ARBA" id="ARBA00010868"/>
    </source>
</evidence>
<dbReference type="GO" id="GO:0060326">
    <property type="term" value="P:cell chemotaxis"/>
    <property type="evidence" value="ECO:0000318"/>
    <property type="project" value="GO_Central"/>
</dbReference>
<evidence type="ECO:0000256" key="10">
    <source>
        <dbReference type="ARBA" id="ARBA00046726"/>
    </source>
</evidence>
<evidence type="ECO:0000256" key="7">
    <source>
        <dbReference type="ARBA" id="ARBA00023157"/>
    </source>
</evidence>
<evidence type="ECO:0000256" key="3">
    <source>
        <dbReference type="ARBA" id="ARBA00022500"/>
    </source>
</evidence>
<protein>
    <recommendedName>
        <fullName evidence="11">C-C motif chemokine</fullName>
    </recommendedName>
</protein>
<dbReference type="CDD" id="cd00272">
    <property type="entry name" value="Chemokine_CC"/>
    <property type="match status" value="1"/>
</dbReference>
<dbReference type="GeneTree" id="ENSGT01100000263482"/>
<dbReference type="PROSITE" id="PS00472">
    <property type="entry name" value="SMALL_CYTOKINES_CC"/>
    <property type="match status" value="1"/>
</dbReference>
<keyword evidence="5 11" id="KW-0964">Secreted</keyword>
<dbReference type="PANTHER" id="PTHR12015:SF183">
    <property type="entry name" value="C-C MOTIF CHEMOKINE 3"/>
    <property type="match status" value="1"/>
</dbReference>
<evidence type="ECO:0000256" key="4">
    <source>
        <dbReference type="ARBA" id="ARBA00022514"/>
    </source>
</evidence>
<organism evidence="12 13">
    <name type="scientific">Canis lupus familiaris</name>
    <name type="common">Dog</name>
    <name type="synonym">Canis familiaris</name>
    <dbReference type="NCBI Taxonomy" id="9615"/>
    <lineage>
        <taxon>Eukaryota</taxon>
        <taxon>Metazoa</taxon>
        <taxon>Chordata</taxon>
        <taxon>Craniata</taxon>
        <taxon>Vertebrata</taxon>
        <taxon>Euteleostomi</taxon>
        <taxon>Mammalia</taxon>
        <taxon>Eutheria</taxon>
        <taxon>Laurasiatheria</taxon>
        <taxon>Carnivora</taxon>
        <taxon>Caniformia</taxon>
        <taxon>Canidae</taxon>
        <taxon>Canis</taxon>
    </lineage>
</organism>
<keyword evidence="3 11" id="KW-0145">Chemotaxis</keyword>
<dbReference type="SMART" id="SM00199">
    <property type="entry name" value="SCY"/>
    <property type="match status" value="1"/>
</dbReference>
<dbReference type="Proteomes" id="UP000805418">
    <property type="component" value="Chromosome 9"/>
</dbReference>
<comment type="similarity">
    <text evidence="2 11">Belongs to the intercrine beta (chemokine CC) family.</text>
</comment>
<dbReference type="InterPro" id="IPR036048">
    <property type="entry name" value="Interleukin_8-like_sf"/>
</dbReference>
<keyword evidence="7" id="KW-1015">Disulfide bond</keyword>
<dbReference type="GO" id="GO:0061844">
    <property type="term" value="P:antimicrobial humoral immune response mediated by antimicrobial peptide"/>
    <property type="evidence" value="ECO:0000318"/>
    <property type="project" value="GO_Central"/>
</dbReference>
<keyword evidence="13" id="KW-1185">Reference proteome</keyword>
<keyword evidence="4 11" id="KW-0202">Cytokine</keyword>
<comment type="function">
    <text evidence="9">Monokine with inflammatory and chemokinetic properties. Binds to CCR1, CCR4 and CCR5. One of the major HIV-suppressive factors produced by CD8+ T-cells. Recombinant MIP-1-alpha induces a dose-dependent inhibition of different strains of HIV-1, HIV-2, and simian immunodeficiency virus (SIV).</text>
</comment>
<dbReference type="GO" id="GO:0006954">
    <property type="term" value="P:inflammatory response"/>
    <property type="evidence" value="ECO:0000318"/>
    <property type="project" value="GO_Central"/>
</dbReference>
<keyword evidence="8" id="KW-0395">Inflammatory response</keyword>
<reference evidence="12" key="3">
    <citation type="submission" date="2025-09" db="UniProtKB">
        <authorList>
            <consortium name="Ensembl"/>
        </authorList>
    </citation>
    <scope>IDENTIFICATION</scope>
    <source>
        <strain evidence="12">Boxer</strain>
    </source>
</reference>
<evidence type="ECO:0000256" key="1">
    <source>
        <dbReference type="ARBA" id="ARBA00004613"/>
    </source>
</evidence>
<dbReference type="GO" id="GO:0030335">
    <property type="term" value="P:positive regulation of cell migration"/>
    <property type="evidence" value="ECO:0000318"/>
    <property type="project" value="GO_Central"/>
</dbReference>
<dbReference type="Ensembl" id="ENSCAFT00845015793.1">
    <property type="protein sequence ID" value="ENSCAFP00845012283.1"/>
    <property type="gene ID" value="ENSCAFG00845008966.1"/>
</dbReference>
<evidence type="ECO:0000256" key="6">
    <source>
        <dbReference type="ARBA" id="ARBA00022729"/>
    </source>
</evidence>
<reference evidence="12" key="1">
    <citation type="submission" date="2020-03" db="EMBL/GenBank/DDBJ databases">
        <title>Long-read based genome assembly of a Labrador retriever dog.</title>
        <authorList>
            <person name="Eory L."/>
            <person name="Zhang W."/>
            <person name="Schoenebeck J."/>
        </authorList>
    </citation>
    <scope>NUCLEOTIDE SEQUENCE [LARGE SCALE GENOMIC DNA]</scope>
    <source>
        <strain evidence="12">Labrador retriever</strain>
    </source>
</reference>
<comment type="subunit">
    <text evidence="10">Self-associates. Also heterodimer of MIP-1-alpha(4-69) and MIP-1-beta(3-69). Interacts with CCR1.</text>
</comment>
<reference evidence="12" key="2">
    <citation type="submission" date="2025-08" db="UniProtKB">
        <authorList>
            <consortium name="Ensembl"/>
        </authorList>
    </citation>
    <scope>IDENTIFICATION</scope>
    <source>
        <strain evidence="12">Boxer</strain>
    </source>
</reference>
<dbReference type="Gene3D" id="2.40.50.40">
    <property type="match status" value="1"/>
</dbReference>
<keyword evidence="6" id="KW-0732">Signal</keyword>
<dbReference type="GO" id="GO:0005615">
    <property type="term" value="C:extracellular space"/>
    <property type="evidence" value="ECO:0000318"/>
    <property type="project" value="GO_Central"/>
</dbReference>
<dbReference type="FunFam" id="2.40.50.40:FF:000002">
    <property type="entry name" value="C-C motif chemokine"/>
    <property type="match status" value="1"/>
</dbReference>